<dbReference type="Pfam" id="PF09339">
    <property type="entry name" value="HTH_IclR"/>
    <property type="match status" value="1"/>
</dbReference>
<keyword evidence="3" id="KW-1185">Reference proteome</keyword>
<gene>
    <name evidence="2" type="ORF">J4G78_14845</name>
</gene>
<name>A0ABX7T4Q5_9SPHN</name>
<dbReference type="Proteomes" id="UP000663923">
    <property type="component" value="Chromosome"/>
</dbReference>
<organism evidence="2 3">
    <name type="scientific">Parasphingorhabdus cellanae</name>
    <dbReference type="NCBI Taxonomy" id="2806553"/>
    <lineage>
        <taxon>Bacteria</taxon>
        <taxon>Pseudomonadati</taxon>
        <taxon>Pseudomonadota</taxon>
        <taxon>Alphaproteobacteria</taxon>
        <taxon>Sphingomonadales</taxon>
        <taxon>Sphingomonadaceae</taxon>
        <taxon>Parasphingorhabdus</taxon>
    </lineage>
</organism>
<protein>
    <submittedName>
        <fullName evidence="2">Helix-turn-helix domain-containing protein</fullName>
    </submittedName>
</protein>
<dbReference type="SUPFAM" id="SSF46785">
    <property type="entry name" value="Winged helix' DNA-binding domain"/>
    <property type="match status" value="1"/>
</dbReference>
<evidence type="ECO:0000313" key="2">
    <source>
        <dbReference type="EMBL" id="QTD55469.1"/>
    </source>
</evidence>
<evidence type="ECO:0000313" key="3">
    <source>
        <dbReference type="Proteomes" id="UP000663923"/>
    </source>
</evidence>
<evidence type="ECO:0000259" key="1">
    <source>
        <dbReference type="Pfam" id="PF09339"/>
    </source>
</evidence>
<dbReference type="RefSeq" id="WP_207987307.1">
    <property type="nucleotide sequence ID" value="NZ_CP071794.1"/>
</dbReference>
<proteinExistence type="predicted"/>
<reference evidence="2 3" key="1">
    <citation type="submission" date="2021-03" db="EMBL/GenBank/DDBJ databases">
        <title>Complete genome of Parasphingorhabdus_sp.JHSY0214.</title>
        <authorList>
            <person name="Yoo J.H."/>
            <person name="Bae J.W."/>
        </authorList>
    </citation>
    <scope>NUCLEOTIDE SEQUENCE [LARGE SCALE GENOMIC DNA]</scope>
    <source>
        <strain evidence="2 3">JHSY0214</strain>
    </source>
</reference>
<dbReference type="InterPro" id="IPR036388">
    <property type="entry name" value="WH-like_DNA-bd_sf"/>
</dbReference>
<accession>A0ABX7T4Q5</accession>
<dbReference type="EMBL" id="CP071794">
    <property type="protein sequence ID" value="QTD55469.1"/>
    <property type="molecule type" value="Genomic_DNA"/>
</dbReference>
<dbReference type="InterPro" id="IPR036390">
    <property type="entry name" value="WH_DNA-bd_sf"/>
</dbReference>
<feature type="domain" description="HTH iclR-type" evidence="1">
    <location>
        <begin position="95"/>
        <end position="130"/>
    </location>
</feature>
<sequence length="163" mass="17922">MDEVGVEIAAIKNALVAAAKKVDTLSELITVSDNLISKDDCSTADEMDNAELINRAETMLRWSRLKANMLNMGAGLFTDSCWNMCLDIYVCDLKDEKITVSSIAHSSGIPMTTAMRYINVMVEEGLLEKSPNPSDNRMIFISTSTFCKDKISLILQSLGSQKS</sequence>
<dbReference type="InterPro" id="IPR005471">
    <property type="entry name" value="Tscrpt_reg_IclR_N"/>
</dbReference>
<dbReference type="Gene3D" id="1.10.10.10">
    <property type="entry name" value="Winged helix-like DNA-binding domain superfamily/Winged helix DNA-binding domain"/>
    <property type="match status" value="1"/>
</dbReference>